<dbReference type="Pfam" id="PF01904">
    <property type="entry name" value="DUF72"/>
    <property type="match status" value="1"/>
</dbReference>
<dbReference type="Proteomes" id="UP000266841">
    <property type="component" value="Unassembled WGS sequence"/>
</dbReference>
<protein>
    <recommendedName>
        <fullName evidence="4">DUF72 domain-containing protein</fullName>
    </recommendedName>
</protein>
<dbReference type="PANTHER" id="PTHR30348">
    <property type="entry name" value="UNCHARACTERIZED PROTEIN YECE"/>
    <property type="match status" value="1"/>
</dbReference>
<proteinExistence type="predicted"/>
<gene>
    <name evidence="2" type="ORF">THAOC_25308</name>
</gene>
<dbReference type="OrthoDB" id="10267663at2759"/>
<feature type="region of interest" description="Disordered" evidence="1">
    <location>
        <begin position="212"/>
        <end position="256"/>
    </location>
</feature>
<evidence type="ECO:0000313" key="2">
    <source>
        <dbReference type="EMBL" id="EJK55008.1"/>
    </source>
</evidence>
<keyword evidence="3" id="KW-1185">Reference proteome</keyword>
<dbReference type="Gene3D" id="3.20.20.410">
    <property type="entry name" value="Protein of unknown function UPF0759"/>
    <property type="match status" value="1"/>
</dbReference>
<sequence>MAKHDGDDGISRKRPVVEGFKCHETSRRENGLLTVLFHATLPTCHQEAIRLSSLSFDCREPSCGALEDGEEAVLLSDEDYQVDSNFFDNGYSLDTLEDLQSFAKRSGKSNGPGRCFWADEFALRTTSDGLQMTLLIVDDESSRGSGGDRSAKRRKTSEDNRFVHIGNYPNAILLHRSRREHFNALVIDSHPFIRVETLPSHVRALWKLGKTENSDNVSDTKPPAAAAEGGLSTDESKLPVRTGESNQLPSTHSREIATGPKPAACYAPAYFGTAGFFSSSGTGNFYPKIVGSNAERQMEHYQQHFRIVEVNSTFYGMPTTETINKWRNTFDRKFKLVCKSPKGVTHEGHGLDASLLAQFITRMQPLGEVLDCVLIQCPRTLVVDVEQMKRVKSSLGRTYKGRLAFEFRNEASYHDRNVREYIKSCGWALVLHPNSLGRATVGTSSGGRGESDLHCYATEKLSSVAACGSVSDFAYVRLHGHNDEHSGEYSLSELQEAAEQIDSWRRNGVTVYCFVLVNSEPNQAPKKKGAKAWDKWCAMPKNAKQLESLVHALSDEPIPPAPKTPKKTLLNFFGTKK</sequence>
<evidence type="ECO:0000256" key="1">
    <source>
        <dbReference type="SAM" id="MobiDB-lite"/>
    </source>
</evidence>
<dbReference type="InterPro" id="IPR036520">
    <property type="entry name" value="UPF0759_sf"/>
</dbReference>
<evidence type="ECO:0000313" key="3">
    <source>
        <dbReference type="Proteomes" id="UP000266841"/>
    </source>
</evidence>
<accession>K0RMN5</accession>
<dbReference type="SUPFAM" id="SSF117396">
    <property type="entry name" value="TM1631-like"/>
    <property type="match status" value="1"/>
</dbReference>
<name>K0RMN5_THAOC</name>
<dbReference type="PANTHER" id="PTHR30348:SF4">
    <property type="entry name" value="DUF72 DOMAIN-CONTAINING PROTEIN"/>
    <property type="match status" value="1"/>
</dbReference>
<comment type="caution">
    <text evidence="2">The sequence shown here is derived from an EMBL/GenBank/DDBJ whole genome shotgun (WGS) entry which is preliminary data.</text>
</comment>
<dbReference type="OMA" id="CAMPKNA"/>
<dbReference type="AlphaFoldDB" id="K0RMN5"/>
<evidence type="ECO:0008006" key="4">
    <source>
        <dbReference type="Google" id="ProtNLM"/>
    </source>
</evidence>
<reference evidence="2 3" key="1">
    <citation type="journal article" date="2012" name="Genome Biol.">
        <title>Genome and low-iron response of an oceanic diatom adapted to chronic iron limitation.</title>
        <authorList>
            <person name="Lommer M."/>
            <person name="Specht M."/>
            <person name="Roy A.S."/>
            <person name="Kraemer L."/>
            <person name="Andreson R."/>
            <person name="Gutowska M.A."/>
            <person name="Wolf J."/>
            <person name="Bergner S.V."/>
            <person name="Schilhabel M.B."/>
            <person name="Klostermeier U.C."/>
            <person name="Beiko R.G."/>
            <person name="Rosenstiel P."/>
            <person name="Hippler M."/>
            <person name="Laroche J."/>
        </authorList>
    </citation>
    <scope>NUCLEOTIDE SEQUENCE [LARGE SCALE GENOMIC DNA]</scope>
    <source>
        <strain evidence="2 3">CCMP1005</strain>
    </source>
</reference>
<dbReference type="InterPro" id="IPR002763">
    <property type="entry name" value="DUF72"/>
</dbReference>
<organism evidence="2 3">
    <name type="scientific">Thalassiosira oceanica</name>
    <name type="common">Marine diatom</name>
    <dbReference type="NCBI Taxonomy" id="159749"/>
    <lineage>
        <taxon>Eukaryota</taxon>
        <taxon>Sar</taxon>
        <taxon>Stramenopiles</taxon>
        <taxon>Ochrophyta</taxon>
        <taxon>Bacillariophyta</taxon>
        <taxon>Coscinodiscophyceae</taxon>
        <taxon>Thalassiosirophycidae</taxon>
        <taxon>Thalassiosirales</taxon>
        <taxon>Thalassiosiraceae</taxon>
        <taxon>Thalassiosira</taxon>
    </lineage>
</organism>
<dbReference type="EMBL" id="AGNL01034893">
    <property type="protein sequence ID" value="EJK55008.1"/>
    <property type="molecule type" value="Genomic_DNA"/>
</dbReference>
<dbReference type="eggNOG" id="ENOG502S9RJ">
    <property type="taxonomic scope" value="Eukaryota"/>
</dbReference>